<dbReference type="RefSeq" id="WP_110985758.1">
    <property type="nucleotide sequence ID" value="NZ_CAWNWM010000004.1"/>
</dbReference>
<dbReference type="Pfam" id="PF01844">
    <property type="entry name" value="HNH"/>
    <property type="match status" value="1"/>
</dbReference>
<dbReference type="CDD" id="cd00085">
    <property type="entry name" value="HNHc"/>
    <property type="match status" value="1"/>
</dbReference>
<dbReference type="GO" id="GO:0008270">
    <property type="term" value="F:zinc ion binding"/>
    <property type="evidence" value="ECO:0007669"/>
    <property type="project" value="InterPro"/>
</dbReference>
<dbReference type="GO" id="GO:0003676">
    <property type="term" value="F:nucleic acid binding"/>
    <property type="evidence" value="ECO:0007669"/>
    <property type="project" value="InterPro"/>
</dbReference>
<gene>
    <name evidence="2" type="ORF">C1752_01810</name>
</gene>
<feature type="domain" description="HNH nuclease" evidence="1">
    <location>
        <begin position="9"/>
        <end position="64"/>
    </location>
</feature>
<dbReference type="Proteomes" id="UP000248857">
    <property type="component" value="Unassembled WGS sequence"/>
</dbReference>
<dbReference type="AlphaFoldDB" id="A0A2W1JZX3"/>
<keyword evidence="3" id="KW-1185">Reference proteome</keyword>
<dbReference type="InterPro" id="IPR003615">
    <property type="entry name" value="HNH_nuc"/>
</dbReference>
<evidence type="ECO:0000313" key="3">
    <source>
        <dbReference type="Proteomes" id="UP000248857"/>
    </source>
</evidence>
<dbReference type="InterPro" id="IPR052892">
    <property type="entry name" value="NA-targeting_endonuclease"/>
</dbReference>
<dbReference type="SMART" id="SM00507">
    <property type="entry name" value="HNHc"/>
    <property type="match status" value="1"/>
</dbReference>
<reference evidence="2 3" key="1">
    <citation type="journal article" date="2018" name="Sci. Rep.">
        <title>A novel species of the marine cyanobacterium Acaryochloris with a unique pigment content and lifestyle.</title>
        <authorList>
            <person name="Partensky F."/>
            <person name="Six C."/>
            <person name="Ratin M."/>
            <person name="Garczarek L."/>
            <person name="Vaulot D."/>
            <person name="Probert I."/>
            <person name="Calteau A."/>
            <person name="Gourvil P."/>
            <person name="Marie D."/>
            <person name="Grebert T."/>
            <person name="Bouchier C."/>
            <person name="Le Panse S."/>
            <person name="Gachenot M."/>
            <person name="Rodriguez F."/>
            <person name="Garrido J.L."/>
        </authorList>
    </citation>
    <scope>NUCLEOTIDE SEQUENCE [LARGE SCALE GENOMIC DNA]</scope>
    <source>
        <strain evidence="2 3">RCC1774</strain>
    </source>
</reference>
<dbReference type="PANTHER" id="PTHR33877">
    <property type="entry name" value="SLL1193 PROTEIN"/>
    <property type="match status" value="1"/>
</dbReference>
<dbReference type="PANTHER" id="PTHR33877:SF1">
    <property type="entry name" value="TYPE IV METHYL-DIRECTED RESTRICTION ENZYME ECOKMCRA"/>
    <property type="match status" value="1"/>
</dbReference>
<dbReference type="EMBL" id="PQWO01000004">
    <property type="protein sequence ID" value="PZD73981.1"/>
    <property type="molecule type" value="Genomic_DNA"/>
</dbReference>
<evidence type="ECO:0000313" key="2">
    <source>
        <dbReference type="EMBL" id="PZD73981.1"/>
    </source>
</evidence>
<dbReference type="GO" id="GO:0004519">
    <property type="term" value="F:endonuclease activity"/>
    <property type="evidence" value="ECO:0007669"/>
    <property type="project" value="InterPro"/>
</dbReference>
<dbReference type="OrthoDB" id="514018at2"/>
<dbReference type="Gene3D" id="1.10.30.50">
    <property type="match status" value="1"/>
</dbReference>
<protein>
    <recommendedName>
        <fullName evidence="1">HNH nuclease domain-containing protein</fullName>
    </recommendedName>
</protein>
<name>A0A2W1JZX3_9CYAN</name>
<sequence>MSRRYITIDEQQIVIDRAAKRCEYCQSLMDYTPQSFAIEHIVPISEGGLTLLDNLALACGGCNGHKYTKQSGIDPVTKATTPLYHPRHLQWADHFVWSQDYLSLIGTTAIGRATIETLKLNRTGVVNLRKLLILARLHPPS</sequence>
<accession>A0A2W1JZX3</accession>
<dbReference type="InterPro" id="IPR002711">
    <property type="entry name" value="HNH"/>
</dbReference>
<proteinExistence type="predicted"/>
<comment type="caution">
    <text evidence="2">The sequence shown here is derived from an EMBL/GenBank/DDBJ whole genome shotgun (WGS) entry which is preliminary data.</text>
</comment>
<organism evidence="2 3">
    <name type="scientific">Acaryochloris thomasi RCC1774</name>
    <dbReference type="NCBI Taxonomy" id="1764569"/>
    <lineage>
        <taxon>Bacteria</taxon>
        <taxon>Bacillati</taxon>
        <taxon>Cyanobacteriota</taxon>
        <taxon>Cyanophyceae</taxon>
        <taxon>Acaryochloridales</taxon>
        <taxon>Acaryochloridaceae</taxon>
        <taxon>Acaryochloris</taxon>
        <taxon>Acaryochloris thomasi</taxon>
    </lineage>
</organism>
<evidence type="ECO:0000259" key="1">
    <source>
        <dbReference type="SMART" id="SM00507"/>
    </source>
</evidence>